<dbReference type="CDD" id="cd11593">
    <property type="entry name" value="Agmatinase-like_2"/>
    <property type="match status" value="1"/>
</dbReference>
<dbReference type="GO" id="GO:0046872">
    <property type="term" value="F:metal ion binding"/>
    <property type="evidence" value="ECO:0007669"/>
    <property type="project" value="UniProtKB-KW"/>
</dbReference>
<comment type="cofactor">
    <cofactor evidence="4">
        <name>Mn(2+)</name>
        <dbReference type="ChEBI" id="CHEBI:29035"/>
    </cofactor>
    <text evidence="4">Binds 2 manganese ions per subunit.</text>
</comment>
<evidence type="ECO:0000256" key="2">
    <source>
        <dbReference type="ARBA" id="ARBA00022723"/>
    </source>
</evidence>
<feature type="binding site" evidence="4">
    <location>
        <position position="264"/>
    </location>
    <ligand>
        <name>Mn(2+)</name>
        <dbReference type="ChEBI" id="CHEBI:29035"/>
        <label>1</label>
    </ligand>
</feature>
<dbReference type="PANTHER" id="PTHR11358">
    <property type="entry name" value="ARGINASE/AGMATINASE"/>
    <property type="match status" value="1"/>
</dbReference>
<dbReference type="NCBIfam" id="TIGR01230">
    <property type="entry name" value="agmatinase"/>
    <property type="match status" value="1"/>
</dbReference>
<evidence type="ECO:0008006" key="6">
    <source>
        <dbReference type="Google" id="ProtNLM"/>
    </source>
</evidence>
<dbReference type="InterPro" id="IPR006035">
    <property type="entry name" value="Ureohydrolase"/>
</dbReference>
<protein>
    <recommendedName>
        <fullName evidence="6">Agmatinase</fullName>
    </recommendedName>
</protein>
<evidence type="ECO:0000256" key="4">
    <source>
        <dbReference type="PIRSR" id="PIRSR036979-1"/>
    </source>
</evidence>
<dbReference type="InterPro" id="IPR023696">
    <property type="entry name" value="Ureohydrolase_dom_sf"/>
</dbReference>
<dbReference type="GO" id="GO:0008783">
    <property type="term" value="F:agmatinase activity"/>
    <property type="evidence" value="ECO:0007669"/>
    <property type="project" value="TreeGrafter"/>
</dbReference>
<dbReference type="SUPFAM" id="SSF52768">
    <property type="entry name" value="Arginase/deacetylase"/>
    <property type="match status" value="1"/>
</dbReference>
<evidence type="ECO:0000313" key="5">
    <source>
        <dbReference type="EMBL" id="AKQ06050.1"/>
    </source>
</evidence>
<reference evidence="5" key="2">
    <citation type="journal article" date="2015" name="ISME J.">
        <title>A new class of marine Euryarchaeota group II from the Mediterranean deep chlorophyll maximum.</title>
        <authorList>
            <person name="Martin-Cuadrado A.B."/>
            <person name="Garcia-Heredia I."/>
            <person name="Molto A.G."/>
            <person name="Lopez-Ubeda R."/>
            <person name="Kimes N."/>
            <person name="Lopez-Garcia P."/>
            <person name="Moreira D."/>
            <person name="Rodriguez-Valera F."/>
        </authorList>
    </citation>
    <scope>NUCLEOTIDE SEQUENCE</scope>
</reference>
<keyword evidence="4" id="KW-0464">Manganese</keyword>
<feature type="binding site" evidence="4">
    <location>
        <position position="143"/>
    </location>
    <ligand>
        <name>Mn(2+)</name>
        <dbReference type="ChEBI" id="CHEBI:29035"/>
        <label>1</label>
    </ligand>
</feature>
<evidence type="ECO:0000256" key="1">
    <source>
        <dbReference type="ARBA" id="ARBA00009227"/>
    </source>
</evidence>
<evidence type="ECO:0000256" key="3">
    <source>
        <dbReference type="ARBA" id="ARBA00022801"/>
    </source>
</evidence>
<proteinExistence type="inferred from homology"/>
<reference evidence="5" key="1">
    <citation type="submission" date="2014-11" db="EMBL/GenBank/DDBJ databases">
        <authorList>
            <person name="Tripathy S."/>
        </authorList>
    </citation>
    <scope>NUCLEOTIDE SEQUENCE</scope>
</reference>
<name>A0A0R7K3D5_9ARCH</name>
<dbReference type="AlphaFoldDB" id="A0A0R7K3D5"/>
<feature type="binding site" evidence="4">
    <location>
        <position position="172"/>
    </location>
    <ligand>
        <name>Mn(2+)</name>
        <dbReference type="ChEBI" id="CHEBI:29035"/>
        <label>1</label>
    </ligand>
</feature>
<dbReference type="Pfam" id="PF00491">
    <property type="entry name" value="Arginase"/>
    <property type="match status" value="1"/>
</dbReference>
<comment type="similarity">
    <text evidence="1">Belongs to the arginase family. Agmatinase subfamily.</text>
</comment>
<dbReference type="EMBL" id="KP211915">
    <property type="protein sequence ID" value="AKQ06050.1"/>
    <property type="molecule type" value="Genomic_DNA"/>
</dbReference>
<accession>A0A0R7K3D5</accession>
<dbReference type="PRINTS" id="PR00116">
    <property type="entry name" value="ARGINASE"/>
</dbReference>
<dbReference type="PANTHER" id="PTHR11358:SF26">
    <property type="entry name" value="GUANIDINO ACID HYDROLASE, MITOCHONDRIAL"/>
    <property type="match status" value="1"/>
</dbReference>
<sequence>MDGCDLSTILYTDFKFNFNPEAINRETLVVIIMEEPSKMTFLGLEEDENGPHDIVILPIPYEMTTSYREGTEFGPKACIDASLQVELFDELLDQDLPCGYKIFTSEPWNNEVNSLAEALESIEKFSLKWVNGEQFPIFLGGEHGMLLPIIRSLRKHPEIEGKLEQLTILQIDAHADLRNELNGEKYSHGTVIRRALDEGVGEIIQVGIRTYCSEEKKIIDSDERVKTWFARDLIRMDSEKSNWNDLINQIKNLSGPVWLSFDIDGLDGFLVPATGTPVPGGLSFWGANEIIMELFSASNAKVIGADINEISTSPNTNLTEFSAALITTKIVVGHIISQKRD</sequence>
<organism evidence="5">
    <name type="scientific">uncultured Poseidoniia archaeon</name>
    <dbReference type="NCBI Taxonomy" id="1697135"/>
    <lineage>
        <taxon>Archaea</taxon>
        <taxon>Methanobacteriati</taxon>
        <taxon>Thermoplasmatota</taxon>
        <taxon>Candidatus Poseidoniia</taxon>
        <taxon>environmental samples</taxon>
    </lineage>
</organism>
<dbReference type="PIRSF" id="PIRSF036979">
    <property type="entry name" value="Arginase"/>
    <property type="match status" value="1"/>
</dbReference>
<keyword evidence="2 4" id="KW-0479">Metal-binding</keyword>
<dbReference type="GO" id="GO:0033389">
    <property type="term" value="P:putrescine biosynthetic process from arginine, via agmatine"/>
    <property type="evidence" value="ECO:0007669"/>
    <property type="project" value="TreeGrafter"/>
</dbReference>
<keyword evidence="3" id="KW-0378">Hydrolase</keyword>
<feature type="binding site" evidence="4">
    <location>
        <position position="174"/>
    </location>
    <ligand>
        <name>Mn(2+)</name>
        <dbReference type="ChEBI" id="CHEBI:29035"/>
        <label>1</label>
    </ligand>
</feature>
<dbReference type="InterPro" id="IPR005925">
    <property type="entry name" value="Agmatinase-rel"/>
</dbReference>
<dbReference type="Gene3D" id="3.40.800.10">
    <property type="entry name" value="Ureohydrolase domain"/>
    <property type="match status" value="1"/>
</dbReference>
<feature type="binding site" evidence="4">
    <location>
        <position position="176"/>
    </location>
    <ligand>
        <name>Mn(2+)</name>
        <dbReference type="ChEBI" id="CHEBI:29035"/>
        <label>1</label>
    </ligand>
</feature>
<dbReference type="PROSITE" id="PS51409">
    <property type="entry name" value="ARGINASE_2"/>
    <property type="match status" value="1"/>
</dbReference>
<feature type="binding site" evidence="4">
    <location>
        <position position="262"/>
    </location>
    <ligand>
        <name>Mn(2+)</name>
        <dbReference type="ChEBI" id="CHEBI:29035"/>
        <label>1</label>
    </ligand>
</feature>